<feature type="compositionally biased region" description="Polar residues" evidence="1">
    <location>
        <begin position="278"/>
        <end position="303"/>
    </location>
</feature>
<organism evidence="2 3">
    <name type="scientific">Microbotryum silenes-dioicae</name>
    <dbReference type="NCBI Taxonomy" id="796604"/>
    <lineage>
        <taxon>Eukaryota</taxon>
        <taxon>Fungi</taxon>
        <taxon>Dikarya</taxon>
        <taxon>Basidiomycota</taxon>
        <taxon>Pucciniomycotina</taxon>
        <taxon>Microbotryomycetes</taxon>
        <taxon>Microbotryales</taxon>
        <taxon>Microbotryaceae</taxon>
        <taxon>Microbotryum</taxon>
    </lineage>
</organism>
<evidence type="ECO:0000313" key="3">
    <source>
        <dbReference type="Proteomes" id="UP000249464"/>
    </source>
</evidence>
<feature type="compositionally biased region" description="Gly residues" evidence="1">
    <location>
        <begin position="18"/>
        <end position="34"/>
    </location>
</feature>
<feature type="compositionally biased region" description="Low complexity" evidence="1">
    <location>
        <begin position="35"/>
        <end position="45"/>
    </location>
</feature>
<dbReference type="EMBL" id="FQNC01000042">
    <property type="protein sequence ID" value="SGY39422.1"/>
    <property type="molecule type" value="Genomic_DNA"/>
</dbReference>
<feature type="region of interest" description="Disordered" evidence="1">
    <location>
        <begin position="1"/>
        <end position="45"/>
    </location>
</feature>
<feature type="region of interest" description="Disordered" evidence="1">
    <location>
        <begin position="226"/>
        <end position="365"/>
    </location>
</feature>
<accession>A0A2X0M137</accession>
<gene>
    <name evidence="2" type="primary">BQ5605_C003g02215</name>
    <name evidence="2" type="ORF">BQ5605_C003G02215</name>
</gene>
<evidence type="ECO:0000256" key="1">
    <source>
        <dbReference type="SAM" id="MobiDB-lite"/>
    </source>
</evidence>
<reference evidence="2 3" key="1">
    <citation type="submission" date="2016-11" db="EMBL/GenBank/DDBJ databases">
        <authorList>
            <person name="Jaros S."/>
            <person name="Januszkiewicz K."/>
            <person name="Wedrychowicz H."/>
        </authorList>
    </citation>
    <scope>NUCLEOTIDE SEQUENCE [LARGE SCALE GENOMIC DNA]</scope>
</reference>
<feature type="compositionally biased region" description="Basic and acidic residues" evidence="1">
    <location>
        <begin position="229"/>
        <end position="239"/>
    </location>
</feature>
<feature type="compositionally biased region" description="Basic and acidic residues" evidence="1">
    <location>
        <begin position="332"/>
        <end position="341"/>
    </location>
</feature>
<dbReference type="Proteomes" id="UP000249464">
    <property type="component" value="Unassembled WGS sequence"/>
</dbReference>
<evidence type="ECO:0000313" key="2">
    <source>
        <dbReference type="EMBL" id="SGY39422.1"/>
    </source>
</evidence>
<sequence>MAGSASEKDKENQRRNGKGTGSGSGSGSGLGSAGSGSSAQASGGLKLGPSLVRAKKYIDADGMYTRKDKGNMGLRDYTCKRGQIDKIYYNWVRSVVRDALVVAGIRTPTPVQLYGPLAEINQEWSPNHDLPENYDLKDAFRLISAKTSTNTVLWGNLSPLKQREIVKYIRERAGFLAVTSGDWLYEELVIDVLANIRSAWKLAYDREVCRLAGIKGQLSKADIATLRSRHGEGPSRKSQDGVYSASDTGTSDLEEEEVLATRNRTLVPKKRGARQGAGSPQLSQETQQTSPHVGSSGQRSTPAASGVRGPGPPRNKKKKTEHNPNRSQQTNPKRDLGNGRAEEEEDEDQGQDEEEVEELERSPRT</sequence>
<feature type="compositionally biased region" description="Acidic residues" evidence="1">
    <location>
        <begin position="342"/>
        <end position="358"/>
    </location>
</feature>
<name>A0A2X0M137_9BASI</name>
<protein>
    <submittedName>
        <fullName evidence="2">BQ5605_C003g02215 protein</fullName>
    </submittedName>
</protein>
<feature type="compositionally biased region" description="Basic and acidic residues" evidence="1">
    <location>
        <begin position="1"/>
        <end position="14"/>
    </location>
</feature>
<dbReference type="AlphaFoldDB" id="A0A2X0M137"/>
<keyword evidence="3" id="KW-1185">Reference proteome</keyword>
<proteinExistence type="predicted"/>